<reference evidence="1" key="1">
    <citation type="journal article" date="2017" name="Nature">
        <title>The genome of Chenopodium quinoa.</title>
        <authorList>
            <person name="Jarvis D.E."/>
            <person name="Ho Y.S."/>
            <person name="Lightfoot D.J."/>
            <person name="Schmoeckel S.M."/>
            <person name="Li B."/>
            <person name="Borm T.J.A."/>
            <person name="Ohyanagi H."/>
            <person name="Mineta K."/>
            <person name="Michell C.T."/>
            <person name="Saber N."/>
            <person name="Kharbatia N.M."/>
            <person name="Rupper R.R."/>
            <person name="Sharp A.R."/>
            <person name="Dally N."/>
            <person name="Boughton B.A."/>
            <person name="Woo Y.H."/>
            <person name="Gao G."/>
            <person name="Schijlen E.G.W.M."/>
            <person name="Guo X."/>
            <person name="Momin A.A."/>
            <person name="Negrao S."/>
            <person name="Al-Babili S."/>
            <person name="Gehring C."/>
            <person name="Roessner U."/>
            <person name="Jung C."/>
            <person name="Murphy K."/>
            <person name="Arold S.T."/>
            <person name="Gojobori T."/>
            <person name="van der Linden C.G."/>
            <person name="van Loo E.N."/>
            <person name="Jellen E.N."/>
            <person name="Maughan P.J."/>
            <person name="Tester M."/>
        </authorList>
    </citation>
    <scope>NUCLEOTIDE SEQUENCE [LARGE SCALE GENOMIC DNA]</scope>
    <source>
        <strain evidence="1">cv. PI 614886</strain>
    </source>
</reference>
<dbReference type="Gramene" id="AUR62042887-RA">
    <property type="protein sequence ID" value="AUR62042887-RA:cds"/>
    <property type="gene ID" value="AUR62042887"/>
</dbReference>
<protein>
    <recommendedName>
        <fullName evidence="3">Pyrroline-5-carboxylate reductase</fullName>
    </recommendedName>
</protein>
<dbReference type="EnsemblPlants" id="AUR62042887-RA">
    <property type="protein sequence ID" value="AUR62042887-RA:cds"/>
    <property type="gene ID" value="AUR62042887"/>
</dbReference>
<organism evidence="1 2">
    <name type="scientific">Chenopodium quinoa</name>
    <name type="common">Quinoa</name>
    <dbReference type="NCBI Taxonomy" id="63459"/>
    <lineage>
        <taxon>Eukaryota</taxon>
        <taxon>Viridiplantae</taxon>
        <taxon>Streptophyta</taxon>
        <taxon>Embryophyta</taxon>
        <taxon>Tracheophyta</taxon>
        <taxon>Spermatophyta</taxon>
        <taxon>Magnoliopsida</taxon>
        <taxon>eudicotyledons</taxon>
        <taxon>Gunneridae</taxon>
        <taxon>Pentapetalae</taxon>
        <taxon>Caryophyllales</taxon>
        <taxon>Chenopodiaceae</taxon>
        <taxon>Chenopodioideae</taxon>
        <taxon>Atripliceae</taxon>
        <taxon>Chenopodium</taxon>
    </lineage>
</organism>
<name>A0A803NA88_CHEQI</name>
<keyword evidence="2" id="KW-1185">Reference proteome</keyword>
<dbReference type="OMA" id="PWGLSAW"/>
<sequence>MSKRRTWVALFVLVYGILLYSSSNLLQSILNWYNTTLSPPPSSSPAKGWPAAVYASVMLGAVFGVMSMVAAFAVAVPAMLMTWITILVLLTFCGTRRRDLVVEGKKLTAEISGVVIKILIKEGNFVAAFCAVLGYFMLVKKSSNEAD</sequence>
<evidence type="ECO:0000313" key="2">
    <source>
        <dbReference type="Proteomes" id="UP000596660"/>
    </source>
</evidence>
<proteinExistence type="predicted"/>
<evidence type="ECO:0008006" key="3">
    <source>
        <dbReference type="Google" id="ProtNLM"/>
    </source>
</evidence>
<dbReference type="Proteomes" id="UP000596660">
    <property type="component" value="Unplaced"/>
</dbReference>
<dbReference type="PANTHER" id="PTHR34656">
    <property type="entry name" value="PYRROLINE-5-CARBOXYLATE REDUCTASE"/>
    <property type="match status" value="1"/>
</dbReference>
<evidence type="ECO:0000313" key="1">
    <source>
        <dbReference type="EnsemblPlants" id="AUR62042887-RA:cds"/>
    </source>
</evidence>
<dbReference type="AlphaFoldDB" id="A0A803NA88"/>
<dbReference type="SMR" id="A0A803NA88"/>
<accession>A0A803NA88</accession>
<reference evidence="1" key="2">
    <citation type="submission" date="2021-03" db="UniProtKB">
        <authorList>
            <consortium name="EnsemblPlants"/>
        </authorList>
    </citation>
    <scope>IDENTIFICATION</scope>
</reference>
<dbReference type="PANTHER" id="PTHR34656:SF1">
    <property type="entry name" value="PYRROLINE-5-CARBOXYLATE REDUCTASE"/>
    <property type="match status" value="1"/>
</dbReference>